<evidence type="ECO:0000313" key="2">
    <source>
        <dbReference type="Proteomes" id="UP001500469"/>
    </source>
</evidence>
<dbReference type="Proteomes" id="UP001500469">
    <property type="component" value="Unassembled WGS sequence"/>
</dbReference>
<protein>
    <submittedName>
        <fullName evidence="1">Uncharacterized protein</fullName>
    </submittedName>
</protein>
<proteinExistence type="predicted"/>
<keyword evidence="2" id="KW-1185">Reference proteome</keyword>
<sequence>MTTYTAEVKAKEVAIRKTLGASVGSIVLKLSMEFIKLVVISHYFGYSCGMVCK</sequence>
<name>A0ABN1MYZ1_9BACT</name>
<dbReference type="RefSeq" id="WP_343849684.1">
    <property type="nucleotide sequence ID" value="NZ_BAAAFI010000005.1"/>
</dbReference>
<accession>A0ABN1MYZ1</accession>
<evidence type="ECO:0000313" key="1">
    <source>
        <dbReference type="EMBL" id="GAA0878355.1"/>
    </source>
</evidence>
<gene>
    <name evidence="1" type="ORF">GCM10009119_13230</name>
</gene>
<organism evidence="1 2">
    <name type="scientific">Algoriphagus jejuensis</name>
    <dbReference type="NCBI Taxonomy" id="419934"/>
    <lineage>
        <taxon>Bacteria</taxon>
        <taxon>Pseudomonadati</taxon>
        <taxon>Bacteroidota</taxon>
        <taxon>Cytophagia</taxon>
        <taxon>Cytophagales</taxon>
        <taxon>Cyclobacteriaceae</taxon>
        <taxon>Algoriphagus</taxon>
    </lineage>
</organism>
<comment type="caution">
    <text evidence="1">The sequence shown here is derived from an EMBL/GenBank/DDBJ whole genome shotgun (WGS) entry which is preliminary data.</text>
</comment>
<reference evidence="1 2" key="1">
    <citation type="journal article" date="2019" name="Int. J. Syst. Evol. Microbiol.">
        <title>The Global Catalogue of Microorganisms (GCM) 10K type strain sequencing project: providing services to taxonomists for standard genome sequencing and annotation.</title>
        <authorList>
            <consortium name="The Broad Institute Genomics Platform"/>
            <consortium name="The Broad Institute Genome Sequencing Center for Infectious Disease"/>
            <person name="Wu L."/>
            <person name="Ma J."/>
        </authorList>
    </citation>
    <scope>NUCLEOTIDE SEQUENCE [LARGE SCALE GENOMIC DNA]</scope>
    <source>
        <strain evidence="1 2">JCM 16112</strain>
    </source>
</reference>
<dbReference type="EMBL" id="BAAAFI010000005">
    <property type="protein sequence ID" value="GAA0878355.1"/>
    <property type="molecule type" value="Genomic_DNA"/>
</dbReference>